<evidence type="ECO:0000313" key="3">
    <source>
        <dbReference type="Proteomes" id="UP001642409"/>
    </source>
</evidence>
<dbReference type="AlphaFoldDB" id="A0AA86QST7"/>
<proteinExistence type="predicted"/>
<dbReference type="EMBL" id="CATOUU010000952">
    <property type="protein sequence ID" value="CAI9962437.1"/>
    <property type="molecule type" value="Genomic_DNA"/>
</dbReference>
<comment type="caution">
    <text evidence="1">The sequence shown here is derived from an EMBL/GenBank/DDBJ whole genome shotgun (WGS) entry which is preliminary data.</text>
</comment>
<keyword evidence="3" id="KW-1185">Reference proteome</keyword>
<evidence type="ECO:0000313" key="2">
    <source>
        <dbReference type="EMBL" id="CAL5977138.1"/>
    </source>
</evidence>
<dbReference type="EMBL" id="CAXDID020000007">
    <property type="protein sequence ID" value="CAL5977138.1"/>
    <property type="molecule type" value="Genomic_DNA"/>
</dbReference>
<protein>
    <submittedName>
        <fullName evidence="2">Hypothetical_protein</fullName>
    </submittedName>
</protein>
<reference evidence="2 3" key="2">
    <citation type="submission" date="2024-07" db="EMBL/GenBank/DDBJ databases">
        <authorList>
            <person name="Akdeniz Z."/>
        </authorList>
    </citation>
    <scope>NUCLEOTIDE SEQUENCE [LARGE SCALE GENOMIC DNA]</scope>
</reference>
<dbReference type="Proteomes" id="UP001642409">
    <property type="component" value="Unassembled WGS sequence"/>
</dbReference>
<sequence length="133" mass="15711">MNYIVKNKKQQHIDQIFAKQKIKQIDFQKLKSLNSYVEFSSNNQTFNNSFNTLQKRKQNSRIQLSKCLGNLWSSQINEKSPIYKYDVLDESDSNNTHDTNVISDTQLFQRLRYVPCRDSDDLKLEDLDINSII</sequence>
<evidence type="ECO:0000313" key="1">
    <source>
        <dbReference type="EMBL" id="CAI9962437.1"/>
    </source>
</evidence>
<accession>A0AA86QST7</accession>
<gene>
    <name evidence="2" type="ORF">HINF_LOCUS4166</name>
    <name evidence="1" type="ORF">HINF_LOCUS50082</name>
</gene>
<organism evidence="1">
    <name type="scientific">Hexamita inflata</name>
    <dbReference type="NCBI Taxonomy" id="28002"/>
    <lineage>
        <taxon>Eukaryota</taxon>
        <taxon>Metamonada</taxon>
        <taxon>Diplomonadida</taxon>
        <taxon>Hexamitidae</taxon>
        <taxon>Hexamitinae</taxon>
        <taxon>Hexamita</taxon>
    </lineage>
</organism>
<name>A0AA86QST7_9EUKA</name>
<reference evidence="1" key="1">
    <citation type="submission" date="2023-06" db="EMBL/GenBank/DDBJ databases">
        <authorList>
            <person name="Kurt Z."/>
        </authorList>
    </citation>
    <scope>NUCLEOTIDE SEQUENCE</scope>
</reference>